<dbReference type="InterPro" id="IPR011990">
    <property type="entry name" value="TPR-like_helical_dom_sf"/>
</dbReference>
<accession>F8NWK1</accession>
<dbReference type="RefSeq" id="XP_007319045.1">
    <property type="nucleotide sequence ID" value="XM_007318983.1"/>
</dbReference>
<protein>
    <recommendedName>
        <fullName evidence="1">C2 domain-containing protein</fullName>
    </recommendedName>
</protein>
<evidence type="ECO:0000313" key="2">
    <source>
        <dbReference type="EMBL" id="EGO25026.1"/>
    </source>
</evidence>
<dbReference type="InterPro" id="IPR024983">
    <property type="entry name" value="CHAT_dom"/>
</dbReference>
<feature type="domain" description="C2" evidence="1">
    <location>
        <begin position="7"/>
        <end position="125"/>
    </location>
</feature>
<dbReference type="OrthoDB" id="9991317at2759"/>
<dbReference type="PANTHER" id="PTHR19959:SF119">
    <property type="entry name" value="FUNGAL LIPASE-LIKE DOMAIN-CONTAINING PROTEIN"/>
    <property type="match status" value="1"/>
</dbReference>
<dbReference type="Proteomes" id="UP000008064">
    <property type="component" value="Unassembled WGS sequence"/>
</dbReference>
<dbReference type="Pfam" id="PF12770">
    <property type="entry name" value="CHAT"/>
    <property type="match status" value="1"/>
</dbReference>
<reference evidence="2" key="1">
    <citation type="submission" date="2011-04" db="EMBL/GenBank/DDBJ databases">
        <title>Evolution of plant cell wall degrading machinery underlies the functional diversity of forest fungi.</title>
        <authorList>
            <consortium name="US DOE Joint Genome Institute (JGI-PGF)"/>
            <person name="Eastwood D.C."/>
            <person name="Floudas D."/>
            <person name="Binder M."/>
            <person name="Majcherczyk A."/>
            <person name="Schneider P."/>
            <person name="Aerts A."/>
            <person name="Asiegbu F.O."/>
            <person name="Baker S.E."/>
            <person name="Barry K."/>
            <person name="Bendiksby M."/>
            <person name="Blumentritt M."/>
            <person name="Coutinho P.M."/>
            <person name="Cullen D."/>
            <person name="Cullen D."/>
            <person name="Gathman A."/>
            <person name="Goodell B."/>
            <person name="Henrissat B."/>
            <person name="Ihrmark K."/>
            <person name="Kauserud H."/>
            <person name="Kohler A."/>
            <person name="LaButti K."/>
            <person name="Lapidus A."/>
            <person name="Lavin J.L."/>
            <person name="Lee Y.-H."/>
            <person name="Lindquist E."/>
            <person name="Lilly W."/>
            <person name="Lucas S."/>
            <person name="Morin E."/>
            <person name="Murat C."/>
            <person name="Oguiza J.A."/>
            <person name="Park J."/>
            <person name="Pisabarro A.G."/>
            <person name="Riley R."/>
            <person name="Rosling A."/>
            <person name="Salamov A."/>
            <person name="Schmidt O."/>
            <person name="Schmutz J."/>
            <person name="Skrede I."/>
            <person name="Stenlid J."/>
            <person name="Wiebenga A."/>
            <person name="Xie X."/>
            <person name="Kues U."/>
            <person name="Hibbett D.S."/>
            <person name="Hoffmeister D."/>
            <person name="Hogberg N."/>
            <person name="Martin F."/>
            <person name="Grigoriev I.V."/>
            <person name="Watkinson S.C."/>
        </authorList>
    </citation>
    <scope>NUCLEOTIDE SEQUENCE</scope>
    <source>
        <strain evidence="2">S7.9</strain>
    </source>
</reference>
<proteinExistence type="predicted"/>
<gene>
    <name evidence="2" type="ORF">SERLADRAFT_438633</name>
</gene>
<dbReference type="GeneID" id="18815062"/>
<dbReference type="EMBL" id="GL945434">
    <property type="protein sequence ID" value="EGO25026.1"/>
    <property type="molecule type" value="Genomic_DNA"/>
</dbReference>
<dbReference type="InterPro" id="IPR000008">
    <property type="entry name" value="C2_dom"/>
</dbReference>
<evidence type="ECO:0000259" key="1">
    <source>
        <dbReference type="PROSITE" id="PS50004"/>
    </source>
</evidence>
<dbReference type="PROSITE" id="PS50004">
    <property type="entry name" value="C2"/>
    <property type="match status" value="1"/>
</dbReference>
<dbReference type="InterPro" id="IPR035892">
    <property type="entry name" value="C2_domain_sf"/>
</dbReference>
<dbReference type="SUPFAM" id="SSF81901">
    <property type="entry name" value="HCP-like"/>
    <property type="match status" value="1"/>
</dbReference>
<dbReference type="HOGENOM" id="CLU_248055_0_0_1"/>
<dbReference type="Pfam" id="PF13374">
    <property type="entry name" value="TPR_10"/>
    <property type="match status" value="1"/>
</dbReference>
<dbReference type="KEGG" id="sla:SERLADRAFT_438633"/>
<name>F8NWK1_SERL9</name>
<dbReference type="SUPFAM" id="SSF48452">
    <property type="entry name" value="TPR-like"/>
    <property type="match status" value="1"/>
</dbReference>
<organism>
    <name type="scientific">Serpula lacrymans var. lacrymans (strain S7.9)</name>
    <name type="common">Dry rot fungus</name>
    <dbReference type="NCBI Taxonomy" id="578457"/>
    <lineage>
        <taxon>Eukaryota</taxon>
        <taxon>Fungi</taxon>
        <taxon>Dikarya</taxon>
        <taxon>Basidiomycota</taxon>
        <taxon>Agaricomycotina</taxon>
        <taxon>Agaricomycetes</taxon>
        <taxon>Agaricomycetidae</taxon>
        <taxon>Boletales</taxon>
        <taxon>Coniophorineae</taxon>
        <taxon>Serpulaceae</taxon>
        <taxon>Serpula</taxon>
    </lineage>
</organism>
<dbReference type="Gene3D" id="1.25.40.10">
    <property type="entry name" value="Tetratricopeptide repeat domain"/>
    <property type="match status" value="3"/>
</dbReference>
<dbReference type="SUPFAM" id="SSF49562">
    <property type="entry name" value="C2 domain (Calcium/lipid-binding domain, CaLB)"/>
    <property type="match status" value="1"/>
</dbReference>
<sequence length="1329" mass="149015">MENHSACGLQPTSSLIEDLDASEGVTVTLTVVKLTHLADLVSCQLHVTIDLDGCELVQTICSDGIGDPTWGEVFHLTMTCSSILQFSIFSHFSKAFSIREHGPVGKVYATVEELLYLCKDNHETSLPIQVVSGSGKLCNGYLVVAVTQAASTSIDEENLTRSELSQNFYVFPLALSLRAVMDRSQMLTALGEAYQARFKYRKDVCGIDLTLKCHKKALDIRPLGHARRLESLCHLATAHLFRFEELSDAADLSATICYLTEALVLQSVDSPHRPKLSSDLGTAFMARYQHSRDTTDLDMAIQYHLEVLAIRPPGHRQHLKSLMKLEQAYADKHEASGNLADLDFSIEYHRQAVEHALERAQRLSESQYRTIRAVRDLADIYVTRFESTSDLHHLNMATKYRQKALDLMPQTHLFRYALIRDFVTTCWIRFKHCKDSSSLDLAINLSHEAVTMCAPGHIYHLWALRDLADSYMLKYNQYGGAGDLDSAIDYRVKVLEFVSTEELSFSEPRDDHSRIGGELSASDFTLPPMELDRHFYLGSLANSLQKRFELCGDLSDLQMAFQYFQEALGLCPPEHPDRPDVLNGIGTAFWARYERWDDIKDMEQAIAYHSEALSITSPGDPHHRHGDFSDLDISIDYRRKALKLCAVADDERFISLINLGSALYHRFQLRGDSEDLEQAIQCYTEGLASSMGQLDRHSFLVNLANSFQSQFGLTGNPSDLETAVDFHKRSLELVPPGHINYAPSLNNYANALLTRFEQYGRSGDGIQSAVGRSTTSPSGFRHGTNVLESPNLFHIYDALISAHLTRYTAFKRMGRQTTDLDDAFKNYNYATNHPFYDSWRRLELSLGWIINSEKHKHTSRLDAYKTSLSLLDRHTAVDPSLESRLHIIKSAPASLASDAAACAMGESRIELAVELLEQGRAVVWAQLARFRTSLHRLRETSEHGQELAARFQLLSSQMEHQRALPERVRMSSQISLEEEARNYRRLSKEWDAVVQQIREVDGFAHFLKPVPFSDLHPVADNGPVVIVNISQYRCDAIIILKASPPRLINLSPLTLGDISEMSSQFADILKGTSHVGEEKMREKLIIPVLRRLWYLIIQPVVNEIKDLVPKGSRIWWCPTSRLTFLPLHAAGAYRKGEHNLANLFISSYTPTLSALLRSREVQRNAATLPRFLAIGQAKPSEASHESELNPTSHVFSTFEGAISGLHKNAWIHLACHGKQDLSQPFDSSFALRDKPLRLLDIAHANLSNPEFAFLSACHTAAGDATAPDEAIHLAAVIQFSGFRALSERCGLDGSVDYTGAAKALNKATKMVDKDEVPLDQRIVFIHVGA</sequence>
<dbReference type="PANTHER" id="PTHR19959">
    <property type="entry name" value="KINESIN LIGHT CHAIN"/>
    <property type="match status" value="1"/>
</dbReference>